<feature type="compositionally biased region" description="Polar residues" evidence="6">
    <location>
        <begin position="116"/>
        <end position="128"/>
    </location>
</feature>
<dbReference type="CDD" id="cd00067">
    <property type="entry name" value="GAL4"/>
    <property type="match status" value="1"/>
</dbReference>
<feature type="region of interest" description="Disordered" evidence="6">
    <location>
        <begin position="116"/>
        <end position="139"/>
    </location>
</feature>
<dbReference type="PANTHER" id="PTHR47338:SF20">
    <property type="entry name" value="ZN(II)2CYS6 TRANSCRIPTION FACTOR (EUROFUNG)"/>
    <property type="match status" value="1"/>
</dbReference>
<comment type="subcellular location">
    <subcellularLocation>
        <location evidence="1">Nucleus</location>
    </subcellularLocation>
</comment>
<dbReference type="Pfam" id="PF00172">
    <property type="entry name" value="Zn_clus"/>
    <property type="match status" value="1"/>
</dbReference>
<evidence type="ECO:0000256" key="1">
    <source>
        <dbReference type="ARBA" id="ARBA00004123"/>
    </source>
</evidence>
<keyword evidence="4" id="KW-0804">Transcription</keyword>
<accession>A0ABR0SQQ0</accession>
<feature type="domain" description="Zn(2)-C6 fungal-type" evidence="7">
    <location>
        <begin position="9"/>
        <end position="52"/>
    </location>
</feature>
<keyword evidence="3" id="KW-0805">Transcription regulation</keyword>
<dbReference type="CDD" id="cd12148">
    <property type="entry name" value="fungal_TF_MHR"/>
    <property type="match status" value="1"/>
</dbReference>
<dbReference type="InterPro" id="IPR050815">
    <property type="entry name" value="TF_fung"/>
</dbReference>
<evidence type="ECO:0000313" key="8">
    <source>
        <dbReference type="EMBL" id="KAK5994448.1"/>
    </source>
</evidence>
<proteinExistence type="predicted"/>
<gene>
    <name evidence="8" type="ORF">PT974_04922</name>
</gene>
<reference evidence="8 9" key="1">
    <citation type="submission" date="2024-01" db="EMBL/GenBank/DDBJ databases">
        <title>Complete genome of Cladobotryum mycophilum ATHUM6906.</title>
        <authorList>
            <person name="Christinaki A.C."/>
            <person name="Myridakis A.I."/>
            <person name="Kouvelis V.N."/>
        </authorList>
    </citation>
    <scope>NUCLEOTIDE SEQUENCE [LARGE SCALE GENOMIC DNA]</scope>
    <source>
        <strain evidence="8 9">ATHUM6906</strain>
    </source>
</reference>
<dbReference type="Gene3D" id="4.10.240.10">
    <property type="entry name" value="Zn(2)-C6 fungal-type DNA-binding domain"/>
    <property type="match status" value="1"/>
</dbReference>
<dbReference type="InterPro" id="IPR001138">
    <property type="entry name" value="Zn2Cys6_DnaBD"/>
</dbReference>
<dbReference type="SUPFAM" id="SSF57701">
    <property type="entry name" value="Zn2/Cys6 DNA-binding domain"/>
    <property type="match status" value="1"/>
</dbReference>
<evidence type="ECO:0000256" key="2">
    <source>
        <dbReference type="ARBA" id="ARBA00022723"/>
    </source>
</evidence>
<dbReference type="InterPro" id="IPR036864">
    <property type="entry name" value="Zn2-C6_fun-type_DNA-bd_sf"/>
</dbReference>
<keyword evidence="2" id="KW-0479">Metal-binding</keyword>
<sequence length="577" mass="64125">MDDFESPHPTAPRACASCQQYKRRCDKLLPNCSLCIRYGFPVFTTSPTIHYPDLASRIPAFIVVVTYSDGRWILYHAPFINTLLRLKRRCNYSGRPSESELKARIQELEALLLTTRAGSQSSEPSDQQPCDDGVSTPDSRATASAASLHFQKLFLDSDLAPALQARIPRPDISIPAMVMYHVGDQDHRTMVMSNHFQTVHQWIPIISKVRLEALANSQSHSKPRADFILLLLAMKLIQQVPEDTAEALRDTIYITTKEFAHSLEMASIHSLLKLQANLLIAVYEMGHAIFPAAYMSMGYCVTQAIALGIQNEAAPQMLPSPRNWLHYIGGGHRPLLTEKPKLSSHLPADDGAWDLGESVVPERLFLSSPQQLSASPFARLAQASHLLGEVVSHCNNATRELAMVQEELDTIYQAIMSLLGVLSRDDASVIRFYSAIAVCLSALIKLSDSHACDSFVTERYGPLNITDMSLARDITARCREVLVKTANRTILFINTIEGTISSSDCVLAPWFLNCIYQAATTFAWMGPTAFSYNREEYASAKALCVDVLSRATDTWKASGAYLEALELYEEDLKLGQY</sequence>
<dbReference type="SMART" id="SM00066">
    <property type="entry name" value="GAL4"/>
    <property type="match status" value="1"/>
</dbReference>
<comment type="caution">
    <text evidence="8">The sequence shown here is derived from an EMBL/GenBank/DDBJ whole genome shotgun (WGS) entry which is preliminary data.</text>
</comment>
<evidence type="ECO:0000259" key="7">
    <source>
        <dbReference type="SMART" id="SM00066"/>
    </source>
</evidence>
<evidence type="ECO:0000256" key="4">
    <source>
        <dbReference type="ARBA" id="ARBA00023163"/>
    </source>
</evidence>
<dbReference type="EMBL" id="JAVFKD010000010">
    <property type="protein sequence ID" value="KAK5994448.1"/>
    <property type="molecule type" value="Genomic_DNA"/>
</dbReference>
<dbReference type="PANTHER" id="PTHR47338">
    <property type="entry name" value="ZN(II)2CYS6 TRANSCRIPTION FACTOR (EUROFUNG)-RELATED"/>
    <property type="match status" value="1"/>
</dbReference>
<protein>
    <submittedName>
        <fullName evidence="8">Transcription factor BOA15</fullName>
    </submittedName>
</protein>
<evidence type="ECO:0000256" key="5">
    <source>
        <dbReference type="ARBA" id="ARBA00023242"/>
    </source>
</evidence>
<keyword evidence="5" id="KW-0539">Nucleus</keyword>
<evidence type="ECO:0000256" key="3">
    <source>
        <dbReference type="ARBA" id="ARBA00023015"/>
    </source>
</evidence>
<evidence type="ECO:0000256" key="6">
    <source>
        <dbReference type="SAM" id="MobiDB-lite"/>
    </source>
</evidence>
<evidence type="ECO:0000313" key="9">
    <source>
        <dbReference type="Proteomes" id="UP001338125"/>
    </source>
</evidence>
<dbReference type="Proteomes" id="UP001338125">
    <property type="component" value="Unassembled WGS sequence"/>
</dbReference>
<organism evidence="8 9">
    <name type="scientific">Cladobotryum mycophilum</name>
    <dbReference type="NCBI Taxonomy" id="491253"/>
    <lineage>
        <taxon>Eukaryota</taxon>
        <taxon>Fungi</taxon>
        <taxon>Dikarya</taxon>
        <taxon>Ascomycota</taxon>
        <taxon>Pezizomycotina</taxon>
        <taxon>Sordariomycetes</taxon>
        <taxon>Hypocreomycetidae</taxon>
        <taxon>Hypocreales</taxon>
        <taxon>Hypocreaceae</taxon>
        <taxon>Cladobotryum</taxon>
    </lineage>
</organism>
<keyword evidence="9" id="KW-1185">Reference proteome</keyword>
<name>A0ABR0SQQ0_9HYPO</name>